<dbReference type="PANTHER" id="PTHR21666:SF263">
    <property type="entry name" value="MUREIN HYDROLASE ACTIVATOR NLPD"/>
    <property type="match status" value="1"/>
</dbReference>
<feature type="region of interest" description="Disordered" evidence="2">
    <location>
        <begin position="66"/>
        <end position="87"/>
    </location>
</feature>
<feature type="region of interest" description="Disordered" evidence="2">
    <location>
        <begin position="102"/>
        <end position="140"/>
    </location>
</feature>
<dbReference type="InterPro" id="IPR016047">
    <property type="entry name" value="M23ase_b-sheet_dom"/>
</dbReference>
<evidence type="ECO:0000256" key="3">
    <source>
        <dbReference type="SAM" id="SignalP"/>
    </source>
</evidence>
<feature type="chain" id="PRO_5046951644" evidence="3">
    <location>
        <begin position="28"/>
        <end position="487"/>
    </location>
</feature>
<dbReference type="InterPro" id="IPR050570">
    <property type="entry name" value="Cell_wall_metabolism_enzyme"/>
</dbReference>
<sequence length="487" mass="49511">MSKRLRLLHCDLISRVAVISMTAGVLAGCSAATERFGSEFYTGSTANQRQILSGNVRQPSYQDIMNGNGGTSAGLPPASGAPTSTGSVPVRGPVVDVQPRHLPNGNVGGQAPRQVASSGYGAPVAPVASSSSRGAVESRSLPAPVASAPISSSPAPAQAQVARAEPAPTAGRSWKGWTSTGGTVVPLRNGETVATVSRRYGVPAEAIVAVNGLQDASQVRPGQSLIIPVYVYGNGTSATASAGNSLPPAGSSDGLTTGSVNAAQPAPAQPSYRDVASATPVSAVPAPKPRGARTQSAAVAQPVRSEPVQAAATKPVVVQPRVETKAQTETRPAAPVERQQVAALDPAATKPAIETSSGNAGGALFRWPVRGELLSDFGAKPGGSVNDGINVAVAEGTPVQAAGDGTVIYSGNELKGYGNLVLVRHEDGWVSAYAHNSKLNVKRGDKVRQGDVVGLAGATGSVSQPQVHFELRKENKPVDPLRYLPKG</sequence>
<comment type="similarity">
    <text evidence="1">Belongs to the E.coli NlpD/Haemophilus LppB family.</text>
</comment>
<comment type="caution">
    <text evidence="5">The sequence shown here is derived from an EMBL/GenBank/DDBJ whole genome shotgun (WGS) entry which is preliminary data.</text>
</comment>
<dbReference type="PROSITE" id="PS51257">
    <property type="entry name" value="PROKAR_LIPOPROTEIN"/>
    <property type="match status" value="1"/>
</dbReference>
<reference evidence="6" key="1">
    <citation type="journal article" date="2019" name="Int. J. Syst. Evol. Microbiol.">
        <title>The Global Catalogue of Microorganisms (GCM) 10K type strain sequencing project: providing services to taxonomists for standard genome sequencing and annotation.</title>
        <authorList>
            <consortium name="The Broad Institute Genomics Platform"/>
            <consortium name="The Broad Institute Genome Sequencing Center for Infectious Disease"/>
            <person name="Wu L."/>
            <person name="Ma J."/>
        </authorList>
    </citation>
    <scope>NUCLEOTIDE SEQUENCE [LARGE SCALE GENOMIC DNA]</scope>
    <source>
        <strain evidence="6">JCM 3369</strain>
    </source>
</reference>
<dbReference type="PROSITE" id="PS51782">
    <property type="entry name" value="LYSM"/>
    <property type="match status" value="1"/>
</dbReference>
<feature type="compositionally biased region" description="Low complexity" evidence="2">
    <location>
        <begin position="121"/>
        <end position="140"/>
    </location>
</feature>
<dbReference type="SUPFAM" id="SSF51261">
    <property type="entry name" value="Duplicated hybrid motif"/>
    <property type="match status" value="1"/>
</dbReference>
<proteinExistence type="inferred from homology"/>
<name>A0ABW4JUF2_9HYPH</name>
<protein>
    <submittedName>
        <fullName evidence="5">Peptidoglycan DD-metalloendopeptidase family protein</fullName>
    </submittedName>
</protein>
<dbReference type="RefSeq" id="WP_149891729.1">
    <property type="nucleotide sequence ID" value="NZ_JBHUFA010000001.1"/>
</dbReference>
<dbReference type="Gene3D" id="2.70.70.10">
    <property type="entry name" value="Glucose Permease (Domain IIA)"/>
    <property type="match status" value="1"/>
</dbReference>
<keyword evidence="3" id="KW-0732">Signal</keyword>
<evidence type="ECO:0000256" key="1">
    <source>
        <dbReference type="ARBA" id="ARBA00038420"/>
    </source>
</evidence>
<dbReference type="InterPro" id="IPR011055">
    <property type="entry name" value="Dup_hybrid_motif"/>
</dbReference>
<dbReference type="CDD" id="cd12797">
    <property type="entry name" value="M23_peptidase"/>
    <property type="match status" value="1"/>
</dbReference>
<dbReference type="SUPFAM" id="SSF54106">
    <property type="entry name" value="LysM domain"/>
    <property type="match status" value="1"/>
</dbReference>
<feature type="compositionally biased region" description="Low complexity" evidence="2">
    <location>
        <begin position="275"/>
        <end position="285"/>
    </location>
</feature>
<gene>
    <name evidence="5" type="ORF">ACFSC7_02735</name>
</gene>
<dbReference type="CDD" id="cd00118">
    <property type="entry name" value="LysM"/>
    <property type="match status" value="1"/>
</dbReference>
<keyword evidence="6" id="KW-1185">Reference proteome</keyword>
<dbReference type="SMART" id="SM00257">
    <property type="entry name" value="LysM"/>
    <property type="match status" value="1"/>
</dbReference>
<feature type="region of interest" description="Disordered" evidence="2">
    <location>
        <begin position="243"/>
        <end position="306"/>
    </location>
</feature>
<dbReference type="Proteomes" id="UP001597327">
    <property type="component" value="Unassembled WGS sequence"/>
</dbReference>
<dbReference type="InterPro" id="IPR018392">
    <property type="entry name" value="LysM"/>
</dbReference>
<dbReference type="PANTHER" id="PTHR21666">
    <property type="entry name" value="PEPTIDASE-RELATED"/>
    <property type="match status" value="1"/>
</dbReference>
<dbReference type="InterPro" id="IPR036779">
    <property type="entry name" value="LysM_dom_sf"/>
</dbReference>
<dbReference type="EMBL" id="JBHUFA010000001">
    <property type="protein sequence ID" value="MFD1694416.1"/>
    <property type="molecule type" value="Genomic_DNA"/>
</dbReference>
<evidence type="ECO:0000256" key="2">
    <source>
        <dbReference type="SAM" id="MobiDB-lite"/>
    </source>
</evidence>
<dbReference type="Pfam" id="PF01476">
    <property type="entry name" value="LysM"/>
    <property type="match status" value="1"/>
</dbReference>
<feature type="signal peptide" evidence="3">
    <location>
        <begin position="1"/>
        <end position="27"/>
    </location>
</feature>
<dbReference type="Pfam" id="PF01551">
    <property type="entry name" value="Peptidase_M23"/>
    <property type="match status" value="1"/>
</dbReference>
<evidence type="ECO:0000313" key="6">
    <source>
        <dbReference type="Proteomes" id="UP001597327"/>
    </source>
</evidence>
<feature type="domain" description="LysM" evidence="4">
    <location>
        <begin position="183"/>
        <end position="227"/>
    </location>
</feature>
<evidence type="ECO:0000313" key="5">
    <source>
        <dbReference type="EMBL" id="MFD1694416.1"/>
    </source>
</evidence>
<dbReference type="Gene3D" id="3.10.350.10">
    <property type="entry name" value="LysM domain"/>
    <property type="match status" value="1"/>
</dbReference>
<feature type="compositionally biased region" description="Polar residues" evidence="2">
    <location>
        <begin position="253"/>
        <end position="262"/>
    </location>
</feature>
<organism evidence="5 6">
    <name type="scientific">Roseibium aestuarii</name>
    <dbReference type="NCBI Taxonomy" id="2600299"/>
    <lineage>
        <taxon>Bacteria</taxon>
        <taxon>Pseudomonadati</taxon>
        <taxon>Pseudomonadota</taxon>
        <taxon>Alphaproteobacteria</taxon>
        <taxon>Hyphomicrobiales</taxon>
        <taxon>Stappiaceae</taxon>
        <taxon>Roseibium</taxon>
    </lineage>
</organism>
<accession>A0ABW4JUF2</accession>
<evidence type="ECO:0000259" key="4">
    <source>
        <dbReference type="PROSITE" id="PS51782"/>
    </source>
</evidence>